<accession>A0ABZ0TEM2</accession>
<dbReference type="CDD" id="cd11301">
    <property type="entry name" value="Fut1_Fut2_like"/>
    <property type="match status" value="1"/>
</dbReference>
<evidence type="ECO:0000313" key="3">
    <source>
        <dbReference type="EMBL" id="WPU91637.1"/>
    </source>
</evidence>
<keyword evidence="2" id="KW-0808">Transferase</keyword>
<reference evidence="3 4" key="1">
    <citation type="submission" date="2023-11" db="EMBL/GenBank/DDBJ databases">
        <title>Analysis of the Genomes of Mucilaginibacter gossypii cycad 4 and M. sabulilitoris SNA2: microbes with the potential for plant growth promotion.</title>
        <authorList>
            <person name="Hirsch A.M."/>
            <person name="Humm E."/>
            <person name="Rubbi M."/>
            <person name="Del Vecchio G."/>
            <person name="Ha S.M."/>
            <person name="Pellegrini M."/>
            <person name="Gunsalus R.P."/>
        </authorList>
    </citation>
    <scope>NUCLEOTIDE SEQUENCE [LARGE SCALE GENOMIC DNA]</scope>
    <source>
        <strain evidence="3 4">SNA2</strain>
    </source>
</reference>
<keyword evidence="1" id="KW-0328">Glycosyltransferase</keyword>
<dbReference type="Gene3D" id="3.40.50.11350">
    <property type="match status" value="1"/>
</dbReference>
<protein>
    <submittedName>
        <fullName evidence="3">Alpha-1,2-fucosyltransferase</fullName>
    </submittedName>
</protein>
<organism evidence="3 4">
    <name type="scientific">Mucilaginibacter sabulilitoris</name>
    <dbReference type="NCBI Taxonomy" id="1173583"/>
    <lineage>
        <taxon>Bacteria</taxon>
        <taxon>Pseudomonadati</taxon>
        <taxon>Bacteroidota</taxon>
        <taxon>Sphingobacteriia</taxon>
        <taxon>Sphingobacteriales</taxon>
        <taxon>Sphingobacteriaceae</taxon>
        <taxon>Mucilaginibacter</taxon>
    </lineage>
</organism>
<sequence>MIITKLQGGLGNQMFQYAAAKAGTQSGYVFFDRSFLKRQPVSGTAFTARAYELYIFRNIKGKFLKAGTAGLFTSRHRVYSMLRRGLSIKCDHIIQTEKNEFVDLSGINKAHTYLDGYFQNERYFKNIRGQLLEDFNFPAMINTGAKQAVMSVVNPVSIHVRRGDYLKPAINAYHGLLSLSYYKKAMEVIEQTVSDPHYFIFSDDPEWCRDSFGFLGSRATVLSKRADPHWQDMYLMTLCKHNIIANSSYSWWAAWLNKNPDKIVTAPQKWFVDHDAQITPQEWIKL</sequence>
<dbReference type="PANTHER" id="PTHR11927">
    <property type="entry name" value="GALACTOSIDE 2-L-FUCOSYLTRANSFERASE"/>
    <property type="match status" value="1"/>
</dbReference>
<evidence type="ECO:0000256" key="2">
    <source>
        <dbReference type="ARBA" id="ARBA00022679"/>
    </source>
</evidence>
<dbReference type="EMBL" id="CP139558">
    <property type="protein sequence ID" value="WPU91637.1"/>
    <property type="molecule type" value="Genomic_DNA"/>
</dbReference>
<evidence type="ECO:0000313" key="4">
    <source>
        <dbReference type="Proteomes" id="UP001324380"/>
    </source>
</evidence>
<keyword evidence="4" id="KW-1185">Reference proteome</keyword>
<dbReference type="RefSeq" id="WP_321560803.1">
    <property type="nucleotide sequence ID" value="NZ_CP139558.1"/>
</dbReference>
<dbReference type="Pfam" id="PF01531">
    <property type="entry name" value="Glyco_transf_11"/>
    <property type="match status" value="1"/>
</dbReference>
<dbReference type="Proteomes" id="UP001324380">
    <property type="component" value="Chromosome"/>
</dbReference>
<dbReference type="PANTHER" id="PTHR11927:SF9">
    <property type="entry name" value="L-FUCOSYLTRANSFERASE"/>
    <property type="match status" value="1"/>
</dbReference>
<dbReference type="InterPro" id="IPR002516">
    <property type="entry name" value="Glyco_trans_11"/>
</dbReference>
<name>A0ABZ0TEM2_9SPHI</name>
<evidence type="ECO:0000256" key="1">
    <source>
        <dbReference type="ARBA" id="ARBA00022676"/>
    </source>
</evidence>
<proteinExistence type="predicted"/>
<gene>
    <name evidence="3" type="ORF">SNE25_20170</name>
</gene>